<keyword evidence="1" id="KW-0540">Nuclease</keyword>
<dbReference type="EMBL" id="NXID01000010">
    <property type="protein sequence ID" value="RXK16362.1"/>
    <property type="molecule type" value="Genomic_DNA"/>
</dbReference>
<evidence type="ECO:0000313" key="2">
    <source>
        <dbReference type="Proteomes" id="UP000290092"/>
    </source>
</evidence>
<accession>A0AAX2AJ67</accession>
<sequence>MNSESIKDKYLNSLKTFDDFVTVSEWAIKFSELYPEELKKAERQAFNQRNETTGLREIAARISSRLARGAFVGLIQIDDSERPKKIKYITKEEQDRNIQIEIDNDLEPLRRQDIINNAKDSMNIIELYRISEFENIQRGFKLFFGIDFEIDHAQALLNDVEQGIHHPNNLQLLLKFHNSKKNKKSWERFSFKEQEEYIKNAIKLQSVVAEKFDIEINDRILESLLNRLQKVY</sequence>
<name>A0AAX2AJ67_9BACT</name>
<organism evidence="1 2">
    <name type="scientific">Malaciobacter mytili LMG 24559</name>
    <dbReference type="NCBI Taxonomy" id="1032238"/>
    <lineage>
        <taxon>Bacteria</taxon>
        <taxon>Pseudomonadati</taxon>
        <taxon>Campylobacterota</taxon>
        <taxon>Epsilonproteobacteria</taxon>
        <taxon>Campylobacterales</taxon>
        <taxon>Arcobacteraceae</taxon>
        <taxon>Malaciobacter</taxon>
    </lineage>
</organism>
<dbReference type="RefSeq" id="WP_114840648.1">
    <property type="nucleotide sequence ID" value="NZ_CP031219.1"/>
</dbReference>
<dbReference type="Proteomes" id="UP000290092">
    <property type="component" value="Unassembled WGS sequence"/>
</dbReference>
<dbReference type="AlphaFoldDB" id="A0AAX2AJ67"/>
<keyword evidence="1" id="KW-0255">Endonuclease</keyword>
<keyword evidence="2" id="KW-1185">Reference proteome</keyword>
<comment type="caution">
    <text evidence="1">The sequence shown here is derived from an EMBL/GenBank/DDBJ whole genome shotgun (WGS) entry which is preliminary data.</text>
</comment>
<keyword evidence="1" id="KW-0378">Hydrolase</keyword>
<protein>
    <submittedName>
        <fullName evidence="1">HNH endonuclease</fullName>
    </submittedName>
</protein>
<reference evidence="1 2" key="1">
    <citation type="submission" date="2017-09" db="EMBL/GenBank/DDBJ databases">
        <title>Genomics of the genus Arcobacter.</title>
        <authorList>
            <person name="Perez-Cataluna A."/>
            <person name="Figueras M.J."/>
            <person name="Salas-Masso N."/>
        </authorList>
    </citation>
    <scope>NUCLEOTIDE SEQUENCE [LARGE SCALE GENOMIC DNA]</scope>
    <source>
        <strain evidence="1 2">CECT 7386</strain>
    </source>
</reference>
<proteinExistence type="predicted"/>
<dbReference type="GO" id="GO:0004519">
    <property type="term" value="F:endonuclease activity"/>
    <property type="evidence" value="ECO:0007669"/>
    <property type="project" value="UniProtKB-KW"/>
</dbReference>
<gene>
    <name evidence="1" type="ORF">CP985_04185</name>
</gene>
<dbReference type="KEGG" id="amyt:AMYT_0128"/>
<evidence type="ECO:0000313" key="1">
    <source>
        <dbReference type="EMBL" id="RXK16362.1"/>
    </source>
</evidence>